<feature type="signal peptide" evidence="1">
    <location>
        <begin position="1"/>
        <end position="28"/>
    </location>
</feature>
<evidence type="ECO:0000313" key="2">
    <source>
        <dbReference type="EMBL" id="TCS99220.1"/>
    </source>
</evidence>
<evidence type="ECO:0000313" key="3">
    <source>
        <dbReference type="Proteomes" id="UP000294599"/>
    </source>
</evidence>
<sequence>MTRPLSLRHLPTLLLALAATTSTTAAQAPVEGWFQHDDRRVQLEHGIAVQFSDAQAGGRHSLVLLLAESAPDAELGRGKRNPLGNIEAGLPFDSARLLLHVDDSRNPPVIHRLSFAGLMALSPGGDTLELVNGRIRGSWEVPADATNGRWQSALSIDLPVLDLDGGD</sequence>
<organism evidence="2 3">
    <name type="scientific">Pseudofulvimonas gallinarii</name>
    <dbReference type="NCBI Taxonomy" id="634155"/>
    <lineage>
        <taxon>Bacteria</taxon>
        <taxon>Pseudomonadati</taxon>
        <taxon>Pseudomonadota</taxon>
        <taxon>Gammaproteobacteria</taxon>
        <taxon>Lysobacterales</taxon>
        <taxon>Rhodanobacteraceae</taxon>
        <taxon>Pseudofulvimonas</taxon>
    </lineage>
</organism>
<keyword evidence="1" id="KW-0732">Signal</keyword>
<reference evidence="2 3" key="1">
    <citation type="submission" date="2019-03" db="EMBL/GenBank/DDBJ databases">
        <title>Genomic Encyclopedia of Type Strains, Phase IV (KMG-IV): sequencing the most valuable type-strain genomes for metagenomic binning, comparative biology and taxonomic classification.</title>
        <authorList>
            <person name="Goeker M."/>
        </authorList>
    </citation>
    <scope>NUCLEOTIDE SEQUENCE [LARGE SCALE GENOMIC DNA]</scope>
    <source>
        <strain evidence="2 3">DSM 21944</strain>
    </source>
</reference>
<name>A0A4R3LHU1_9GAMM</name>
<dbReference type="AlphaFoldDB" id="A0A4R3LHU1"/>
<feature type="chain" id="PRO_5020184677" evidence="1">
    <location>
        <begin position="29"/>
        <end position="167"/>
    </location>
</feature>
<comment type="caution">
    <text evidence="2">The sequence shown here is derived from an EMBL/GenBank/DDBJ whole genome shotgun (WGS) entry which is preliminary data.</text>
</comment>
<gene>
    <name evidence="2" type="ORF">EDC25_10658</name>
</gene>
<dbReference type="EMBL" id="SMAF01000006">
    <property type="protein sequence ID" value="TCS99220.1"/>
    <property type="molecule type" value="Genomic_DNA"/>
</dbReference>
<dbReference type="Proteomes" id="UP000294599">
    <property type="component" value="Unassembled WGS sequence"/>
</dbReference>
<proteinExistence type="predicted"/>
<keyword evidence="3" id="KW-1185">Reference proteome</keyword>
<dbReference type="RefSeq" id="WP_165910880.1">
    <property type="nucleotide sequence ID" value="NZ_JBHLWF010000031.1"/>
</dbReference>
<evidence type="ECO:0000256" key="1">
    <source>
        <dbReference type="SAM" id="SignalP"/>
    </source>
</evidence>
<protein>
    <submittedName>
        <fullName evidence="2">Uncharacterized protein</fullName>
    </submittedName>
</protein>
<accession>A0A4R3LHU1</accession>